<reference evidence="4" key="1">
    <citation type="submission" date="2022-11" db="UniProtKB">
        <authorList>
            <consortium name="WormBaseParasite"/>
        </authorList>
    </citation>
    <scope>IDENTIFICATION</scope>
</reference>
<name>A0A914H2L0_GLORO</name>
<evidence type="ECO:0000256" key="1">
    <source>
        <dbReference type="SAM" id="MobiDB-lite"/>
    </source>
</evidence>
<accession>A0A914H2L0</accession>
<dbReference type="AlphaFoldDB" id="A0A914H2L0"/>
<dbReference type="WBParaSite" id="Gr19_v10_g13294.t1">
    <property type="protein sequence ID" value="Gr19_v10_g13294.t1"/>
    <property type="gene ID" value="Gr19_v10_g13294"/>
</dbReference>
<sequence length="123" mass="14562">MISICRRCPSYFLPYAEFHRFSLLLTGLSILFLGSFVLLHFVRFSLRRLSRTFFAVQIELLPNFDSPKHSPRRSFRPFFLQIPNCENANKKIETKNARPPFFSADVQNDQRWSGTSNRRRSRC</sequence>
<feature type="transmembrane region" description="Helical" evidence="2">
    <location>
        <begin position="21"/>
        <end position="42"/>
    </location>
</feature>
<evidence type="ECO:0000256" key="2">
    <source>
        <dbReference type="SAM" id="Phobius"/>
    </source>
</evidence>
<keyword evidence="2" id="KW-1133">Transmembrane helix</keyword>
<feature type="compositionally biased region" description="Polar residues" evidence="1">
    <location>
        <begin position="105"/>
        <end position="116"/>
    </location>
</feature>
<evidence type="ECO:0000313" key="3">
    <source>
        <dbReference type="Proteomes" id="UP000887572"/>
    </source>
</evidence>
<evidence type="ECO:0000313" key="4">
    <source>
        <dbReference type="WBParaSite" id="Gr19_v10_g13294.t1"/>
    </source>
</evidence>
<keyword evidence="2" id="KW-0812">Transmembrane</keyword>
<organism evidence="3 4">
    <name type="scientific">Globodera rostochiensis</name>
    <name type="common">Golden nematode worm</name>
    <name type="synonym">Heterodera rostochiensis</name>
    <dbReference type="NCBI Taxonomy" id="31243"/>
    <lineage>
        <taxon>Eukaryota</taxon>
        <taxon>Metazoa</taxon>
        <taxon>Ecdysozoa</taxon>
        <taxon>Nematoda</taxon>
        <taxon>Chromadorea</taxon>
        <taxon>Rhabditida</taxon>
        <taxon>Tylenchina</taxon>
        <taxon>Tylenchomorpha</taxon>
        <taxon>Tylenchoidea</taxon>
        <taxon>Heteroderidae</taxon>
        <taxon>Heteroderinae</taxon>
        <taxon>Globodera</taxon>
    </lineage>
</organism>
<keyword evidence="2" id="KW-0472">Membrane</keyword>
<protein>
    <submittedName>
        <fullName evidence="4">Uncharacterized protein</fullName>
    </submittedName>
</protein>
<keyword evidence="3" id="KW-1185">Reference proteome</keyword>
<feature type="region of interest" description="Disordered" evidence="1">
    <location>
        <begin position="98"/>
        <end position="123"/>
    </location>
</feature>
<proteinExistence type="predicted"/>
<dbReference type="Proteomes" id="UP000887572">
    <property type="component" value="Unplaced"/>
</dbReference>